<dbReference type="OrthoDB" id="9332038at2759"/>
<proteinExistence type="inferred from homology"/>
<feature type="compositionally biased region" description="Low complexity" evidence="8">
    <location>
        <begin position="152"/>
        <end position="180"/>
    </location>
</feature>
<comment type="similarity">
    <text evidence="1">Belongs to the protein kinase superfamily. CMGC Ser/Thr protein kinase family. MNB/DYRK subfamily.</text>
</comment>
<dbReference type="PROSITE" id="PS00108">
    <property type="entry name" value="PROTEIN_KINASE_ST"/>
    <property type="match status" value="1"/>
</dbReference>
<dbReference type="VEuPathDB" id="FungiDB:TEQG_08408"/>
<keyword evidence="5 10" id="KW-0418">Kinase</keyword>
<dbReference type="FunFam" id="3.30.200.20:FF:000087">
    <property type="entry name" value="Dual specificity tyrosine-phosphorylation-regulated kinase 1A"/>
    <property type="match status" value="1"/>
</dbReference>
<dbReference type="Gene3D" id="1.10.510.10">
    <property type="entry name" value="Transferase(Phosphotransferase) domain 1"/>
    <property type="match status" value="1"/>
</dbReference>
<dbReference type="PROSITE" id="PS50011">
    <property type="entry name" value="PROTEIN_KINASE_DOM"/>
    <property type="match status" value="1"/>
</dbReference>
<dbReference type="PANTHER" id="PTHR24058:SF17">
    <property type="entry name" value="HOMEODOMAIN INTERACTING PROTEIN KINASE, ISOFORM D"/>
    <property type="match status" value="1"/>
</dbReference>
<dbReference type="AlphaFoldDB" id="F2Q5P5"/>
<dbReference type="CDD" id="cd14212">
    <property type="entry name" value="PKc_YAK1"/>
    <property type="match status" value="1"/>
</dbReference>
<evidence type="ECO:0000313" key="10">
    <source>
        <dbReference type="EMBL" id="EGE09463.1"/>
    </source>
</evidence>
<feature type="domain" description="Protein kinase" evidence="9">
    <location>
        <begin position="313"/>
        <end position="583"/>
    </location>
</feature>
<feature type="compositionally biased region" description="Polar residues" evidence="8">
    <location>
        <begin position="130"/>
        <end position="149"/>
    </location>
</feature>
<dbReference type="GO" id="GO:0004713">
    <property type="term" value="F:protein tyrosine kinase activity"/>
    <property type="evidence" value="ECO:0007669"/>
    <property type="project" value="TreeGrafter"/>
</dbReference>
<dbReference type="EMBL" id="DS995807">
    <property type="protein sequence ID" value="EGE09463.1"/>
    <property type="molecule type" value="Genomic_DNA"/>
</dbReference>
<organism evidence="10 11">
    <name type="scientific">Trichophyton equinum (strain ATCC MYA-4606 / CBS 127.97)</name>
    <name type="common">Horse ringworm fungus</name>
    <dbReference type="NCBI Taxonomy" id="559882"/>
    <lineage>
        <taxon>Eukaryota</taxon>
        <taxon>Fungi</taxon>
        <taxon>Dikarya</taxon>
        <taxon>Ascomycota</taxon>
        <taxon>Pezizomycotina</taxon>
        <taxon>Eurotiomycetes</taxon>
        <taxon>Eurotiomycetidae</taxon>
        <taxon>Onygenales</taxon>
        <taxon>Arthrodermataceae</taxon>
        <taxon>Trichophyton</taxon>
    </lineage>
</organism>
<evidence type="ECO:0000313" key="11">
    <source>
        <dbReference type="Proteomes" id="UP000009169"/>
    </source>
</evidence>
<evidence type="ECO:0000256" key="3">
    <source>
        <dbReference type="ARBA" id="ARBA00022679"/>
    </source>
</evidence>
<evidence type="ECO:0000256" key="2">
    <source>
        <dbReference type="ARBA" id="ARBA00022527"/>
    </source>
</evidence>
<evidence type="ECO:0000256" key="5">
    <source>
        <dbReference type="ARBA" id="ARBA00022777"/>
    </source>
</evidence>
<keyword evidence="6 7" id="KW-0067">ATP-binding</keyword>
<evidence type="ECO:0000256" key="6">
    <source>
        <dbReference type="ARBA" id="ARBA00022840"/>
    </source>
</evidence>
<dbReference type="GO" id="GO:0005634">
    <property type="term" value="C:nucleus"/>
    <property type="evidence" value="ECO:0007669"/>
    <property type="project" value="TreeGrafter"/>
</dbReference>
<dbReference type="InterPro" id="IPR011009">
    <property type="entry name" value="Kinase-like_dom_sf"/>
</dbReference>
<dbReference type="InterPro" id="IPR000719">
    <property type="entry name" value="Prot_kinase_dom"/>
</dbReference>
<keyword evidence="11" id="KW-1185">Reference proteome</keyword>
<feature type="region of interest" description="Disordered" evidence="8">
    <location>
        <begin position="1"/>
        <end position="181"/>
    </location>
</feature>
<dbReference type="Gene3D" id="3.30.200.20">
    <property type="entry name" value="Phosphorylase Kinase, domain 1"/>
    <property type="match status" value="1"/>
</dbReference>
<reference evidence="11" key="1">
    <citation type="journal article" date="2012" name="MBio">
        <title>Comparative genome analysis of Trichophyton rubrum and related dermatophytes reveals candidate genes involved in infection.</title>
        <authorList>
            <person name="Martinez D.A."/>
            <person name="Oliver B.G."/>
            <person name="Graeser Y."/>
            <person name="Goldberg J.M."/>
            <person name="Li W."/>
            <person name="Martinez-Rossi N.M."/>
            <person name="Monod M."/>
            <person name="Shelest E."/>
            <person name="Barton R.C."/>
            <person name="Birch E."/>
            <person name="Brakhage A.A."/>
            <person name="Chen Z."/>
            <person name="Gurr S.J."/>
            <person name="Heiman D."/>
            <person name="Heitman J."/>
            <person name="Kosti I."/>
            <person name="Rossi A."/>
            <person name="Saif S."/>
            <person name="Samalova M."/>
            <person name="Saunders C.W."/>
            <person name="Shea T."/>
            <person name="Summerbell R.C."/>
            <person name="Xu J."/>
            <person name="Young S."/>
            <person name="Zeng Q."/>
            <person name="Birren B.W."/>
            <person name="Cuomo C.A."/>
            <person name="White T.C."/>
        </authorList>
    </citation>
    <scope>NUCLEOTIDE SEQUENCE [LARGE SCALE GENOMIC DNA]</scope>
    <source>
        <strain evidence="11">ATCC MYA-4606 / CBS 127.97</strain>
    </source>
</reference>
<dbReference type="Proteomes" id="UP000009169">
    <property type="component" value="Unassembled WGS sequence"/>
</dbReference>
<gene>
    <name evidence="10" type="ORF">TEQG_08408</name>
</gene>
<dbReference type="SMART" id="SM00220">
    <property type="entry name" value="S_TKc"/>
    <property type="match status" value="1"/>
</dbReference>
<keyword evidence="4 7" id="KW-0547">Nucleotide-binding</keyword>
<keyword evidence="2" id="KW-0723">Serine/threonine-protein kinase</keyword>
<accession>F2Q5P5</accession>
<dbReference type="GO" id="GO:0004674">
    <property type="term" value="F:protein serine/threonine kinase activity"/>
    <property type="evidence" value="ECO:0007669"/>
    <property type="project" value="UniProtKB-KW"/>
</dbReference>
<dbReference type="GO" id="GO:0005737">
    <property type="term" value="C:cytoplasm"/>
    <property type="evidence" value="ECO:0007669"/>
    <property type="project" value="TreeGrafter"/>
</dbReference>
<feature type="binding site" evidence="7">
    <location>
        <position position="342"/>
    </location>
    <ligand>
        <name>ATP</name>
        <dbReference type="ChEBI" id="CHEBI:30616"/>
    </ligand>
</feature>
<evidence type="ECO:0000259" key="9">
    <source>
        <dbReference type="PROSITE" id="PS50011"/>
    </source>
</evidence>
<dbReference type="InterPro" id="IPR017441">
    <property type="entry name" value="Protein_kinase_ATP_BS"/>
</dbReference>
<feature type="non-terminal residue" evidence="10">
    <location>
        <position position="609"/>
    </location>
</feature>
<dbReference type="GO" id="GO:0005524">
    <property type="term" value="F:ATP binding"/>
    <property type="evidence" value="ECO:0007669"/>
    <property type="project" value="UniProtKB-UniRule"/>
</dbReference>
<sequence length="609" mass="68972">MEPQWQNYSDIPGNKPGQFTPNTGHSAVDHGQTHQPPRGFTYETYQPPGSVSKVPASLRPTSMVPSPSGNGNGSGTPNARDLDHDTHMEDADPYNRAKYSARPPTHQRNSSQYLANEETSSAARRYSPMNIISPTLPYNMSPNTAQNTYGFPPTAKSSSHPSPTSTNNYSASQSYQSPPSITVRERRPQHLPPISPKVDWGFSILHHYNTLGLMMTVSPFTPLQALTTHLPATYRICNPTFKYESSRNPRRVLTKPSKGVKNDGYDNDDSDYILYVNDILGSEEANHKYDALDTLHTSSPQQHTDSLSTRNRYLILDVLGQGTFGQVVKCQNLKTQEVIAVKVIKNRTAYFNQSMMEVSVLDLISSKLDKNDDHHLLRLKDTFIHRQHLCLVFELLSVNLYELIKQNQFRGLSTTLVRVFAQQLLNGLALLNKARLIHCDLKPENILLKNLESPIIKIIDFGSACDERQTVYTYIQSRFYRSPEVLLGLPYSSAIDMWSLGCIVVELFLGLPLFPGSSEYNQIARITEMLGLPPVWMLENGKQAGEFFEKTQDEFGRQSFRLKSMEQYSREHNTKEQPSKKYFQATTLPEIIRSYAMPRKNMKQAEIDR</sequence>
<keyword evidence="3" id="KW-0808">Transferase</keyword>
<feature type="compositionally biased region" description="Basic and acidic residues" evidence="8">
    <location>
        <begin position="80"/>
        <end position="95"/>
    </location>
</feature>
<dbReference type="SUPFAM" id="SSF56112">
    <property type="entry name" value="Protein kinase-like (PK-like)"/>
    <property type="match status" value="1"/>
</dbReference>
<feature type="compositionally biased region" description="Polar residues" evidence="8">
    <location>
        <begin position="106"/>
        <end position="122"/>
    </location>
</feature>
<evidence type="ECO:0000256" key="8">
    <source>
        <dbReference type="SAM" id="MobiDB-lite"/>
    </source>
</evidence>
<protein>
    <submittedName>
        <fullName evidence="10">CMGC/DYRK/YAK protein kinase</fullName>
    </submittedName>
</protein>
<evidence type="ECO:0000256" key="1">
    <source>
        <dbReference type="ARBA" id="ARBA00008867"/>
    </source>
</evidence>
<evidence type="ECO:0000256" key="7">
    <source>
        <dbReference type="PROSITE-ProRule" id="PRU10141"/>
    </source>
</evidence>
<dbReference type="PROSITE" id="PS00107">
    <property type="entry name" value="PROTEIN_KINASE_ATP"/>
    <property type="match status" value="1"/>
</dbReference>
<dbReference type="Pfam" id="PF00069">
    <property type="entry name" value="Pkinase"/>
    <property type="match status" value="1"/>
</dbReference>
<dbReference type="eggNOG" id="KOG0667">
    <property type="taxonomic scope" value="Eukaryota"/>
</dbReference>
<name>F2Q5P5_TRIEC</name>
<dbReference type="InterPro" id="IPR050494">
    <property type="entry name" value="Ser_Thr_dual-spec_kinase"/>
</dbReference>
<evidence type="ECO:0000256" key="4">
    <source>
        <dbReference type="ARBA" id="ARBA00022741"/>
    </source>
</evidence>
<dbReference type="PANTHER" id="PTHR24058">
    <property type="entry name" value="DUAL SPECIFICITY PROTEIN KINASE"/>
    <property type="match status" value="1"/>
</dbReference>
<dbReference type="InterPro" id="IPR008271">
    <property type="entry name" value="Ser/Thr_kinase_AS"/>
</dbReference>
<dbReference type="HOGENOM" id="CLU_000288_88_1_1"/>